<dbReference type="RefSeq" id="WP_241056549.1">
    <property type="nucleotide sequence ID" value="NZ_JAKZBV010000002.1"/>
</dbReference>
<dbReference type="InterPro" id="IPR036390">
    <property type="entry name" value="WH_DNA-bd_sf"/>
</dbReference>
<sequence>MSRLDAADGDRGPRASSQEQVRRENLSRVLRLVHSRRRVPRAEITRATGLNRSTVADLVAELVGLGLAFESEPERANQAGRPSPVVSATRRPVAIAVHPETDALTIGAVALDGTLVQRIRYPLDLPPTPSELVERASEVIAGLGLGSDAHPPIGIGVAAPGLVRSSDGIVRLAPHLGWEDVPLASLLQEATGLPTRIANDAHVGALAEAIFGAGRGATDMVFLNGGSSGIGGGILANGRPFGGGDGYAGEFGHTLVNSAGQRCQCGARGCLETEVRPEPLLAAFGPGFRALPAGEDVGAALTPSNREAVMDEARRQLGFLAVSLRNIVNALNPQVIVLAGFLATLQAIDPGFLDRTLREQALTPPLEGAQIRAGALGSDLLMVGAAELAFGPLLDDPASQSPEGGFLRAAYARRTG</sequence>
<proteinExistence type="inferred from homology"/>
<dbReference type="InterPro" id="IPR000600">
    <property type="entry name" value="ROK"/>
</dbReference>
<reference evidence="3 4" key="1">
    <citation type="submission" date="2022-03" db="EMBL/GenBank/DDBJ databases">
        <title>Sinomonas sp. isolated from a soil.</title>
        <authorList>
            <person name="Han J."/>
            <person name="Kim D.-U."/>
        </authorList>
    </citation>
    <scope>NUCLEOTIDE SEQUENCE [LARGE SCALE GENOMIC DNA]</scope>
    <source>
        <strain evidence="3 4">5-5</strain>
    </source>
</reference>
<keyword evidence="4" id="KW-1185">Reference proteome</keyword>
<evidence type="ECO:0000256" key="2">
    <source>
        <dbReference type="SAM" id="MobiDB-lite"/>
    </source>
</evidence>
<gene>
    <name evidence="3" type="ORF">L0M17_20855</name>
</gene>
<accession>A0ABS9U799</accession>
<dbReference type="PANTHER" id="PTHR18964">
    <property type="entry name" value="ROK (REPRESSOR, ORF, KINASE) FAMILY"/>
    <property type="match status" value="1"/>
</dbReference>
<dbReference type="Pfam" id="PF00480">
    <property type="entry name" value="ROK"/>
    <property type="match status" value="1"/>
</dbReference>
<dbReference type="SUPFAM" id="SSF46785">
    <property type="entry name" value="Winged helix' DNA-binding domain"/>
    <property type="match status" value="1"/>
</dbReference>
<evidence type="ECO:0000256" key="1">
    <source>
        <dbReference type="ARBA" id="ARBA00006479"/>
    </source>
</evidence>
<evidence type="ECO:0000313" key="3">
    <source>
        <dbReference type="EMBL" id="MCH6472382.1"/>
    </source>
</evidence>
<dbReference type="InterPro" id="IPR043129">
    <property type="entry name" value="ATPase_NBD"/>
</dbReference>
<dbReference type="EMBL" id="JAKZBV010000002">
    <property type="protein sequence ID" value="MCH6472382.1"/>
    <property type="molecule type" value="Genomic_DNA"/>
</dbReference>
<dbReference type="PANTHER" id="PTHR18964:SF149">
    <property type="entry name" value="BIFUNCTIONAL UDP-N-ACETYLGLUCOSAMINE 2-EPIMERASE_N-ACETYLMANNOSAMINE KINASE"/>
    <property type="match status" value="1"/>
</dbReference>
<dbReference type="Gene3D" id="3.30.420.40">
    <property type="match status" value="2"/>
</dbReference>
<evidence type="ECO:0000313" key="4">
    <source>
        <dbReference type="Proteomes" id="UP001202922"/>
    </source>
</evidence>
<comment type="similarity">
    <text evidence="1">Belongs to the ROK (NagC/XylR) family.</text>
</comment>
<organism evidence="3 4">
    <name type="scientific">Sinomonas terrae</name>
    <dbReference type="NCBI Taxonomy" id="2908838"/>
    <lineage>
        <taxon>Bacteria</taxon>
        <taxon>Bacillati</taxon>
        <taxon>Actinomycetota</taxon>
        <taxon>Actinomycetes</taxon>
        <taxon>Micrococcales</taxon>
        <taxon>Micrococcaceae</taxon>
        <taxon>Sinomonas</taxon>
    </lineage>
</organism>
<dbReference type="InterPro" id="IPR036388">
    <property type="entry name" value="WH-like_DNA-bd_sf"/>
</dbReference>
<dbReference type="SUPFAM" id="SSF53067">
    <property type="entry name" value="Actin-like ATPase domain"/>
    <property type="match status" value="1"/>
</dbReference>
<feature type="compositionally biased region" description="Basic and acidic residues" evidence="2">
    <location>
        <begin position="1"/>
        <end position="13"/>
    </location>
</feature>
<comment type="caution">
    <text evidence="3">The sequence shown here is derived from an EMBL/GenBank/DDBJ whole genome shotgun (WGS) entry which is preliminary data.</text>
</comment>
<dbReference type="Gene3D" id="1.10.10.10">
    <property type="entry name" value="Winged helix-like DNA-binding domain superfamily/Winged helix DNA-binding domain"/>
    <property type="match status" value="1"/>
</dbReference>
<dbReference type="Proteomes" id="UP001202922">
    <property type="component" value="Unassembled WGS sequence"/>
</dbReference>
<feature type="region of interest" description="Disordered" evidence="2">
    <location>
        <begin position="1"/>
        <end position="23"/>
    </location>
</feature>
<protein>
    <submittedName>
        <fullName evidence="3">ROK family protein</fullName>
    </submittedName>
</protein>
<name>A0ABS9U799_9MICC</name>